<dbReference type="Gene3D" id="2.130.10.10">
    <property type="entry name" value="YVTN repeat-like/Quinoprotein amine dehydrogenase"/>
    <property type="match status" value="4"/>
</dbReference>
<sequence>MGCGASVASSKKKNSIVIQSHANEGGATTDVSYRKNSYVYEANPSLYLESSVIEPELLGSTHAELRSACLSQARTTAAACAVTVGGELLLRCDGTSNLLQRTNASLLGRKLALGDHEGPISCCTASENGKRWITGSWDGTLRVWERDEERSEESTSSDDPFPSNSIVCTKVFQAASGIIKGARVVACALHPDGCALLSCASGSAAPRLWDVSSGEWQEVPKAHKGAVRCCCFSTLGTYFATGGQDKQVAIYSSESRQFLRSFQGHQGEVLCCAIDDSTQKAVTGGTDNILRVWDVETGAPLKRLWGHRDAVTCCALLAEPSMAVSGSADGTLRLWRLERYKCAAVLDGHGAGVRCCAASSRDLAVLSGDESGSLRSWSISEGTCDAVIIGAHLGAVHGAALLGGRGSHAITCGADGYVMAWDVEVCREARYTHAAISPDGLVVMCAYVTGAGFGIKFFAQDADEGRFDLRQMLQVGEETWTRTVVAGSGELYCGVTGAAGGTVSAWLLAGGDLGTTPQYHALHGDGGGEALECVACSRADGGGFVVAAGFGSGALHAWYVAEGGQPARSRYLHRTAAHEGRVTALSLFDRGSRAATASEDLRVRLWDAATGEMQREIRLPPGPEAPFACAAAELPLLLTCADGASMTVWDAESGAPLAQVGYRALPDARQLAVLMPVGEEAFLSGSTSGALKLWDLGKLLGPLRAALSSDDLSGLDGLRERDFGPLVRLMAAPIHVAAGRNDRRLCRRLLAGGFVIDQTFPGGFTPLMVAVMRGHLETVRLLLNFGADDTIANDGGETAIQIATRWGMGEIRRELSKNGVGAPEIGGRAPP</sequence>
<name>A0A061R6A2_9CHLO</name>
<feature type="repeat" description="ANK" evidence="3">
    <location>
        <begin position="762"/>
        <end position="794"/>
    </location>
</feature>
<evidence type="ECO:0000256" key="4">
    <source>
        <dbReference type="PROSITE-ProRule" id="PRU00221"/>
    </source>
</evidence>
<dbReference type="InterPro" id="IPR020472">
    <property type="entry name" value="WD40_PAC1"/>
</dbReference>
<feature type="repeat" description="WD" evidence="4">
    <location>
        <begin position="220"/>
        <end position="261"/>
    </location>
</feature>
<organism evidence="5">
    <name type="scientific">Tetraselmis sp. GSL018</name>
    <dbReference type="NCBI Taxonomy" id="582737"/>
    <lineage>
        <taxon>Eukaryota</taxon>
        <taxon>Viridiplantae</taxon>
        <taxon>Chlorophyta</taxon>
        <taxon>core chlorophytes</taxon>
        <taxon>Chlorodendrophyceae</taxon>
        <taxon>Chlorodendrales</taxon>
        <taxon>Chlorodendraceae</taxon>
        <taxon>Tetraselmis</taxon>
    </lineage>
</organism>
<dbReference type="EMBL" id="GBEZ01020505">
    <property type="protein sequence ID" value="JAC66175.1"/>
    <property type="molecule type" value="Transcribed_RNA"/>
</dbReference>
<dbReference type="InterPro" id="IPR036770">
    <property type="entry name" value="Ankyrin_rpt-contain_sf"/>
</dbReference>
<dbReference type="SMART" id="SM00248">
    <property type="entry name" value="ANK"/>
    <property type="match status" value="3"/>
</dbReference>
<dbReference type="InterPro" id="IPR002110">
    <property type="entry name" value="Ankyrin_rpt"/>
</dbReference>
<dbReference type="PROSITE" id="PS00678">
    <property type="entry name" value="WD_REPEATS_1"/>
    <property type="match status" value="2"/>
</dbReference>
<feature type="repeat" description="WD" evidence="4">
    <location>
        <begin position="346"/>
        <end position="387"/>
    </location>
</feature>
<gene>
    <name evidence="5" type="ORF">TSPGSL018_14322</name>
</gene>
<keyword evidence="2" id="KW-0677">Repeat</keyword>
<dbReference type="InterPro" id="IPR011047">
    <property type="entry name" value="Quinoprotein_ADH-like_sf"/>
</dbReference>
<dbReference type="InterPro" id="IPR001680">
    <property type="entry name" value="WD40_rpt"/>
</dbReference>
<dbReference type="PANTHER" id="PTHR22847:SF637">
    <property type="entry name" value="WD REPEAT DOMAIN 5B"/>
    <property type="match status" value="1"/>
</dbReference>
<dbReference type="InterPro" id="IPR019775">
    <property type="entry name" value="WD40_repeat_CS"/>
</dbReference>
<dbReference type="InterPro" id="IPR015943">
    <property type="entry name" value="WD40/YVTN_repeat-like_dom_sf"/>
</dbReference>
<evidence type="ECO:0000313" key="5">
    <source>
        <dbReference type="EMBL" id="JAC66175.1"/>
    </source>
</evidence>
<dbReference type="PANTHER" id="PTHR22847">
    <property type="entry name" value="WD40 REPEAT PROTEIN"/>
    <property type="match status" value="1"/>
</dbReference>
<dbReference type="PROSITE" id="PS50297">
    <property type="entry name" value="ANK_REP_REGION"/>
    <property type="match status" value="1"/>
</dbReference>
<keyword evidence="1 4" id="KW-0853">WD repeat</keyword>
<proteinExistence type="predicted"/>
<dbReference type="Gene3D" id="1.25.40.20">
    <property type="entry name" value="Ankyrin repeat-containing domain"/>
    <property type="match status" value="1"/>
</dbReference>
<dbReference type="SMART" id="SM00320">
    <property type="entry name" value="WD40"/>
    <property type="match status" value="8"/>
</dbReference>
<reference evidence="5" key="1">
    <citation type="submission" date="2014-05" db="EMBL/GenBank/DDBJ databases">
        <title>The transcriptome of the halophilic microalga Tetraselmis sp. GSL018 isolated from the Great Salt Lake, Utah.</title>
        <authorList>
            <person name="Jinkerson R.E."/>
            <person name="D'Adamo S."/>
            <person name="Posewitz M.C."/>
        </authorList>
    </citation>
    <scope>NUCLEOTIDE SEQUENCE</scope>
    <source>
        <strain evidence="5">GSL018</strain>
    </source>
</reference>
<accession>A0A061R6A2</accession>
<feature type="repeat" description="WD" evidence="4">
    <location>
        <begin position="304"/>
        <end position="345"/>
    </location>
</feature>
<feature type="repeat" description="WD" evidence="4">
    <location>
        <begin position="113"/>
        <end position="154"/>
    </location>
</feature>
<dbReference type="SUPFAM" id="SSF48403">
    <property type="entry name" value="Ankyrin repeat"/>
    <property type="match status" value="1"/>
</dbReference>
<keyword evidence="3" id="KW-0040">ANK repeat</keyword>
<dbReference type="Pfam" id="PF12796">
    <property type="entry name" value="Ank_2"/>
    <property type="match status" value="1"/>
</dbReference>
<evidence type="ECO:0000256" key="3">
    <source>
        <dbReference type="PROSITE-ProRule" id="PRU00023"/>
    </source>
</evidence>
<dbReference type="GO" id="GO:1990234">
    <property type="term" value="C:transferase complex"/>
    <property type="evidence" value="ECO:0007669"/>
    <property type="project" value="UniProtKB-ARBA"/>
</dbReference>
<dbReference type="SUPFAM" id="SSF50998">
    <property type="entry name" value="Quinoprotein alcohol dehydrogenase-like"/>
    <property type="match status" value="1"/>
</dbReference>
<evidence type="ECO:0000256" key="2">
    <source>
        <dbReference type="ARBA" id="ARBA00022737"/>
    </source>
</evidence>
<dbReference type="PROSITE" id="PS50294">
    <property type="entry name" value="WD_REPEATS_REGION"/>
    <property type="match status" value="4"/>
</dbReference>
<dbReference type="Pfam" id="PF00400">
    <property type="entry name" value="WD40"/>
    <property type="match status" value="6"/>
</dbReference>
<protein>
    <submittedName>
        <fullName evidence="5">Wd-40 repeat-containing protein</fullName>
    </submittedName>
</protein>
<dbReference type="PROSITE" id="PS50088">
    <property type="entry name" value="ANK_REPEAT"/>
    <property type="match status" value="1"/>
</dbReference>
<dbReference type="CDD" id="cd00200">
    <property type="entry name" value="WD40"/>
    <property type="match status" value="1"/>
</dbReference>
<dbReference type="SUPFAM" id="SSF50978">
    <property type="entry name" value="WD40 repeat-like"/>
    <property type="match status" value="1"/>
</dbReference>
<dbReference type="InterPro" id="IPR036322">
    <property type="entry name" value="WD40_repeat_dom_sf"/>
</dbReference>
<dbReference type="AlphaFoldDB" id="A0A061R6A2"/>
<feature type="repeat" description="WD" evidence="4">
    <location>
        <begin position="262"/>
        <end position="303"/>
    </location>
</feature>
<dbReference type="PRINTS" id="PR00320">
    <property type="entry name" value="GPROTEINBRPT"/>
</dbReference>
<feature type="repeat" description="WD" evidence="4">
    <location>
        <begin position="575"/>
        <end position="616"/>
    </location>
</feature>
<evidence type="ECO:0000256" key="1">
    <source>
        <dbReference type="ARBA" id="ARBA00022574"/>
    </source>
</evidence>
<dbReference type="PROSITE" id="PS50082">
    <property type="entry name" value="WD_REPEATS_2"/>
    <property type="match status" value="6"/>
</dbReference>